<dbReference type="SUPFAM" id="SSF57959">
    <property type="entry name" value="Leucine zipper domain"/>
    <property type="match status" value="1"/>
</dbReference>
<feature type="transmembrane region" description="Helical" evidence="6">
    <location>
        <begin position="533"/>
        <end position="554"/>
    </location>
</feature>
<feature type="transmembrane region" description="Helical" evidence="6">
    <location>
        <begin position="398"/>
        <end position="418"/>
    </location>
</feature>
<organism evidence="8 9">
    <name type="scientific">Neofusicoccum ribis</name>
    <dbReference type="NCBI Taxonomy" id="45134"/>
    <lineage>
        <taxon>Eukaryota</taxon>
        <taxon>Fungi</taxon>
        <taxon>Dikarya</taxon>
        <taxon>Ascomycota</taxon>
        <taxon>Pezizomycotina</taxon>
        <taxon>Dothideomycetes</taxon>
        <taxon>Dothideomycetes incertae sedis</taxon>
        <taxon>Botryosphaeriales</taxon>
        <taxon>Botryosphaeriaceae</taxon>
        <taxon>Neofusicoccum</taxon>
    </lineage>
</organism>
<evidence type="ECO:0000256" key="6">
    <source>
        <dbReference type="SAM" id="Phobius"/>
    </source>
</evidence>
<dbReference type="InterPro" id="IPR036259">
    <property type="entry name" value="MFS_trans_sf"/>
</dbReference>
<dbReference type="InterPro" id="IPR004827">
    <property type="entry name" value="bZIP"/>
</dbReference>
<dbReference type="SUPFAM" id="SSF103473">
    <property type="entry name" value="MFS general substrate transporter"/>
    <property type="match status" value="1"/>
</dbReference>
<dbReference type="CDD" id="cd06174">
    <property type="entry name" value="MFS"/>
    <property type="match status" value="1"/>
</dbReference>
<dbReference type="PANTHER" id="PTHR23507:SF1">
    <property type="entry name" value="FI18259P1-RELATED"/>
    <property type="match status" value="1"/>
</dbReference>
<evidence type="ECO:0000256" key="1">
    <source>
        <dbReference type="ARBA" id="ARBA00004141"/>
    </source>
</evidence>
<evidence type="ECO:0000256" key="3">
    <source>
        <dbReference type="ARBA" id="ARBA00022989"/>
    </source>
</evidence>
<keyword evidence="9" id="KW-1185">Reference proteome</keyword>
<feature type="compositionally biased region" description="Low complexity" evidence="5">
    <location>
        <begin position="127"/>
        <end position="157"/>
    </location>
</feature>
<dbReference type="Pfam" id="PF07716">
    <property type="entry name" value="bZIP_2"/>
    <property type="match status" value="1"/>
</dbReference>
<feature type="region of interest" description="Disordered" evidence="5">
    <location>
        <begin position="65"/>
        <end position="103"/>
    </location>
</feature>
<name>A0ABR3SJG3_9PEZI</name>
<evidence type="ECO:0000256" key="5">
    <source>
        <dbReference type="SAM" id="MobiDB-lite"/>
    </source>
</evidence>
<reference evidence="8 9" key="1">
    <citation type="submission" date="2024-02" db="EMBL/GenBank/DDBJ databases">
        <title>De novo assembly and annotation of 12 fungi associated with fruit tree decline syndrome in Ontario, Canada.</title>
        <authorList>
            <person name="Sulman M."/>
            <person name="Ellouze W."/>
            <person name="Ilyukhin E."/>
        </authorList>
    </citation>
    <scope>NUCLEOTIDE SEQUENCE [LARGE SCALE GENOMIC DNA]</scope>
    <source>
        <strain evidence="8 9">M1-105</strain>
    </source>
</reference>
<keyword evidence="2 6" id="KW-0812">Transmembrane</keyword>
<proteinExistence type="predicted"/>
<feature type="transmembrane region" description="Helical" evidence="6">
    <location>
        <begin position="327"/>
        <end position="350"/>
    </location>
</feature>
<feature type="transmembrane region" description="Helical" evidence="6">
    <location>
        <begin position="430"/>
        <end position="451"/>
    </location>
</feature>
<sequence>MCTPSSTYVPPDSAHDNLHDILDLCASVAGFEDNLALEVEDGPIRLEDEFAMFFNFDPIPEPSGFDSPTSECFESAEPFSWEPSLPPKPCSADEITPTAPPCTAEEAHRATNIDDFLGSFVLDQLVSETSAPEPSPSSSSSSSSSSPSSATPTGPSALPFPSPYQQSPGHAVHPLSGMIGDQFVGMVDSEDRRRRNNEASARFRAKKKQYEKELERGVADMKGRMKTLSDRILMLETENKALKDMVFSGRGENSDVSYGSIWLAVSGRVLEGCATDNILQLVLNMLYLRAPEQSQVSRLFGLSLALFMVGQGLSPAISGLFTDFRTSFSMAVLAFGLCFLYIWFLPVACIPEEQRSEPALARKNGDRLRTKTSPAALHDVLRPLQAVVLNRTLWAPEAALLFFLAATSYIYPAILVFSSTRYGFTGTENAWIVSLTAASSSCYLLAVHVVWPRLRPARVSADPAKPKSRAQAAFDSNFWNASASMVLLGAVCPTIGLTTQAWQVFPLAALAALGLSTPSFVKSYAVGLVADGTQALTALALMETCGALLSPIVLGVAQSGRSDSSVFFVASALIAAALALLTLGAVEFAFPVWSRRAL</sequence>
<dbReference type="Proteomes" id="UP001521116">
    <property type="component" value="Unassembled WGS sequence"/>
</dbReference>
<dbReference type="EMBL" id="JAJVDC020000133">
    <property type="protein sequence ID" value="KAL1622595.1"/>
    <property type="molecule type" value="Genomic_DNA"/>
</dbReference>
<evidence type="ECO:0000313" key="9">
    <source>
        <dbReference type="Proteomes" id="UP001521116"/>
    </source>
</evidence>
<feature type="transmembrane region" description="Helical" evidence="6">
    <location>
        <begin position="472"/>
        <end position="496"/>
    </location>
</feature>
<dbReference type="CDD" id="cd14705">
    <property type="entry name" value="bZIP_Zip1"/>
    <property type="match status" value="1"/>
</dbReference>
<feature type="transmembrane region" description="Helical" evidence="6">
    <location>
        <begin position="566"/>
        <end position="590"/>
    </location>
</feature>
<feature type="transmembrane region" description="Helical" evidence="6">
    <location>
        <begin position="299"/>
        <end position="321"/>
    </location>
</feature>
<keyword evidence="4 6" id="KW-0472">Membrane</keyword>
<feature type="transmembrane region" description="Helical" evidence="6">
    <location>
        <begin position="502"/>
        <end position="521"/>
    </location>
</feature>
<feature type="domain" description="BZIP" evidence="7">
    <location>
        <begin position="190"/>
        <end position="246"/>
    </location>
</feature>
<accession>A0ABR3SJG3</accession>
<dbReference type="InterPro" id="IPR046347">
    <property type="entry name" value="bZIP_sf"/>
</dbReference>
<dbReference type="Gene3D" id="1.20.5.170">
    <property type="match status" value="1"/>
</dbReference>
<evidence type="ECO:0000256" key="2">
    <source>
        <dbReference type="ARBA" id="ARBA00022692"/>
    </source>
</evidence>
<comment type="caution">
    <text evidence="8">The sequence shown here is derived from an EMBL/GenBank/DDBJ whole genome shotgun (WGS) entry which is preliminary data.</text>
</comment>
<dbReference type="SMART" id="SM00338">
    <property type="entry name" value="BRLZ"/>
    <property type="match status" value="1"/>
</dbReference>
<comment type="subcellular location">
    <subcellularLocation>
        <location evidence="1">Membrane</location>
        <topology evidence="1">Multi-pass membrane protein</topology>
    </subcellularLocation>
</comment>
<gene>
    <name evidence="8" type="ORF">SLS56_008706</name>
</gene>
<evidence type="ECO:0000256" key="4">
    <source>
        <dbReference type="ARBA" id="ARBA00023136"/>
    </source>
</evidence>
<keyword evidence="3 6" id="KW-1133">Transmembrane helix</keyword>
<evidence type="ECO:0000313" key="8">
    <source>
        <dbReference type="EMBL" id="KAL1622595.1"/>
    </source>
</evidence>
<dbReference type="Gene3D" id="1.20.1250.20">
    <property type="entry name" value="MFS general substrate transporter like domains"/>
    <property type="match status" value="1"/>
</dbReference>
<dbReference type="PROSITE" id="PS50217">
    <property type="entry name" value="BZIP"/>
    <property type="match status" value="1"/>
</dbReference>
<dbReference type="PANTHER" id="PTHR23507">
    <property type="entry name" value="ZGC:174356"/>
    <property type="match status" value="1"/>
</dbReference>
<protein>
    <recommendedName>
        <fullName evidence="7">BZIP domain-containing protein</fullName>
    </recommendedName>
</protein>
<dbReference type="PROSITE" id="PS00036">
    <property type="entry name" value="BZIP_BASIC"/>
    <property type="match status" value="1"/>
</dbReference>
<feature type="region of interest" description="Disordered" evidence="5">
    <location>
        <begin position="127"/>
        <end position="177"/>
    </location>
</feature>
<evidence type="ECO:0000259" key="7">
    <source>
        <dbReference type="PROSITE" id="PS50217"/>
    </source>
</evidence>